<dbReference type="GO" id="GO:0016740">
    <property type="term" value="F:transferase activity"/>
    <property type="evidence" value="ECO:0007669"/>
    <property type="project" value="UniProtKB-KW"/>
</dbReference>
<dbReference type="STRING" id="1653476.THC_1155"/>
<dbReference type="AlphaFoldDB" id="A0A0U5AW48"/>
<protein>
    <submittedName>
        <fullName evidence="2">Sulfurtransferase</fullName>
    </submittedName>
</protein>
<dbReference type="Gene3D" id="3.40.250.10">
    <property type="entry name" value="Rhodanese-like domain"/>
    <property type="match status" value="1"/>
</dbReference>
<accession>A0A0U5AW48</accession>
<dbReference type="InterPro" id="IPR001763">
    <property type="entry name" value="Rhodanese-like_dom"/>
</dbReference>
<sequence length="196" mass="21474">MGSKILMRLGLIGGLLGSSFLLSQGLSSSQSPQLPSIHKSCGIAGCHKAAPSEFRGNIVSVSGKAELIQIDTGQVIEVKFDDNTKVVNWNQPLNKIGRGTPVKIVYTQKEGKYYATLVSVKPPMSVPPDQRISLEDLKTIWANKEGLIVDVRPKAKYDEGHIPSSINIFMADMDKHLDKLPQDKKALIVFYCEGPR</sequence>
<dbReference type="RefSeq" id="WP_068514621.1">
    <property type="nucleotide sequence ID" value="NZ_AP014945.1"/>
</dbReference>
<feature type="domain" description="Rhodanese" evidence="1">
    <location>
        <begin position="142"/>
        <end position="194"/>
    </location>
</feature>
<gene>
    <name evidence="2" type="ORF">THC_1155</name>
</gene>
<reference evidence="2 3" key="1">
    <citation type="journal article" date="2016" name="Int. J. Syst. Evol. Microbiol.">
        <title>Caldimicrobium thiodismutans sp. nov., a sulfur-disproportionating bacterium isolated from a hot spring, and emended description of the genus Caldimicrobium.</title>
        <authorList>
            <person name="Kojima H."/>
            <person name="Umezawa K."/>
            <person name="Fukui M."/>
        </authorList>
    </citation>
    <scope>NUCLEOTIDE SEQUENCE [LARGE SCALE GENOMIC DNA]</scope>
    <source>
        <strain evidence="2 3">TF1</strain>
    </source>
</reference>
<dbReference type="PROSITE" id="PS50206">
    <property type="entry name" value="RHODANESE_3"/>
    <property type="match status" value="1"/>
</dbReference>
<evidence type="ECO:0000259" key="1">
    <source>
        <dbReference type="PROSITE" id="PS50206"/>
    </source>
</evidence>
<evidence type="ECO:0000313" key="3">
    <source>
        <dbReference type="Proteomes" id="UP000068196"/>
    </source>
</evidence>
<proteinExistence type="predicted"/>
<reference evidence="3" key="2">
    <citation type="journal article" date="2016" name="Int. J. Syst. Evol. Microbiol.">
        <title>Caldimicrobium thiodismutans sp. nov., a sulfur-disproportionating bacterium isolated from a hot spring.</title>
        <authorList>
            <person name="Kojima H."/>
            <person name="Umezawa K."/>
            <person name="Fukui M."/>
        </authorList>
    </citation>
    <scope>NUCLEOTIDE SEQUENCE [LARGE SCALE GENOMIC DNA]</scope>
    <source>
        <strain evidence="3">TF1</strain>
    </source>
</reference>
<name>A0A0U5AW48_9BACT</name>
<dbReference type="CDD" id="cd00158">
    <property type="entry name" value="RHOD"/>
    <property type="match status" value="1"/>
</dbReference>
<dbReference type="KEGG" id="cthi:THC_1155"/>
<dbReference type="Pfam" id="PF00581">
    <property type="entry name" value="Rhodanese"/>
    <property type="match status" value="1"/>
</dbReference>
<dbReference type="EMBL" id="AP014945">
    <property type="protein sequence ID" value="BAU23528.1"/>
    <property type="molecule type" value="Genomic_DNA"/>
</dbReference>
<organism evidence="2 3">
    <name type="scientific">Caldimicrobium thiodismutans</name>
    <dbReference type="NCBI Taxonomy" id="1653476"/>
    <lineage>
        <taxon>Bacteria</taxon>
        <taxon>Pseudomonadati</taxon>
        <taxon>Thermodesulfobacteriota</taxon>
        <taxon>Thermodesulfobacteria</taxon>
        <taxon>Thermodesulfobacteriales</taxon>
        <taxon>Thermodesulfobacteriaceae</taxon>
        <taxon>Caldimicrobium</taxon>
    </lineage>
</organism>
<evidence type="ECO:0000313" key="2">
    <source>
        <dbReference type="EMBL" id="BAU23528.1"/>
    </source>
</evidence>
<dbReference type="InterPro" id="IPR036873">
    <property type="entry name" value="Rhodanese-like_dom_sf"/>
</dbReference>
<keyword evidence="2" id="KW-0808">Transferase</keyword>
<keyword evidence="3" id="KW-1185">Reference proteome</keyword>
<dbReference type="Proteomes" id="UP000068196">
    <property type="component" value="Chromosome"/>
</dbReference>
<dbReference type="SUPFAM" id="SSF52821">
    <property type="entry name" value="Rhodanese/Cell cycle control phosphatase"/>
    <property type="match status" value="1"/>
</dbReference>
<dbReference type="PATRIC" id="fig|1653476.3.peg.1196"/>